<organism evidence="1 2">
    <name type="scientific">Glaciecola nitratireducens (strain JCM 12485 / KCTC 12276 / FR1064)</name>
    <dbReference type="NCBI Taxonomy" id="1085623"/>
    <lineage>
        <taxon>Bacteria</taxon>
        <taxon>Pseudomonadati</taxon>
        <taxon>Pseudomonadota</taxon>
        <taxon>Gammaproteobacteria</taxon>
        <taxon>Alteromonadales</taxon>
        <taxon>Alteromonadaceae</taxon>
        <taxon>Brumicola</taxon>
    </lineage>
</organism>
<accession>G4QKS5</accession>
<evidence type="ECO:0000313" key="2">
    <source>
        <dbReference type="Proteomes" id="UP000009282"/>
    </source>
</evidence>
<dbReference type="KEGG" id="gni:GNIT_2277"/>
<gene>
    <name evidence="1" type="ordered locus">GNIT_2277</name>
</gene>
<dbReference type="EMBL" id="CP003060">
    <property type="protein sequence ID" value="AEP30378.1"/>
    <property type="molecule type" value="Genomic_DNA"/>
</dbReference>
<proteinExistence type="predicted"/>
<name>G4QKS5_GLANF</name>
<protein>
    <submittedName>
        <fullName evidence="1">Uncharacterized protein</fullName>
    </submittedName>
</protein>
<evidence type="ECO:0000313" key="1">
    <source>
        <dbReference type="EMBL" id="AEP30378.1"/>
    </source>
</evidence>
<dbReference type="AlphaFoldDB" id="G4QKS5"/>
<reference evidence="1 2" key="1">
    <citation type="journal article" date="2011" name="J. Bacteriol.">
        <title>Complete genome sequence of seawater bacterium Glaciecola nitratireducens FR1064T.</title>
        <authorList>
            <person name="Bian F."/>
            <person name="Qin Q.L."/>
            <person name="Xie B.B."/>
            <person name="Shu Y.L."/>
            <person name="Zhang X.Y."/>
            <person name="Yu Y."/>
            <person name="Chen B."/>
            <person name="Chen X.L."/>
            <person name="Zhou B.C."/>
            <person name="Zhang Y.Z."/>
        </authorList>
    </citation>
    <scope>NUCLEOTIDE SEQUENCE [LARGE SCALE GENOMIC DNA]</scope>
    <source>
        <strain evidence="2">JCM 12485 / KCTC 12276 / FR1064</strain>
    </source>
</reference>
<dbReference type="HOGENOM" id="CLU_3310439_0_0_6"/>
<keyword evidence="2" id="KW-1185">Reference proteome</keyword>
<sequence>MTPADLFLDKKNPNIRKEVRVNRDPAEKLVNSHVPVRVG</sequence>
<dbReference type="Proteomes" id="UP000009282">
    <property type="component" value="Chromosome"/>
</dbReference>